<protein>
    <submittedName>
        <fullName evidence="10">Cysteine desulfurase</fullName>
        <ecNumber evidence="10">2.8.1.7</ecNumber>
    </submittedName>
</protein>
<evidence type="ECO:0000256" key="5">
    <source>
        <dbReference type="ARBA" id="ARBA00022898"/>
    </source>
</evidence>
<dbReference type="EMBL" id="CP036291">
    <property type="protein sequence ID" value="QDU91787.1"/>
    <property type="molecule type" value="Genomic_DNA"/>
</dbReference>
<evidence type="ECO:0000256" key="6">
    <source>
        <dbReference type="ARBA" id="ARBA00023004"/>
    </source>
</evidence>
<dbReference type="EC" id="2.8.1.7" evidence="10"/>
<gene>
    <name evidence="10" type="primary">nifS</name>
    <name evidence="10" type="ORF">Pla175_52180</name>
</gene>
<accession>A0A518DJY9</accession>
<evidence type="ECO:0000256" key="3">
    <source>
        <dbReference type="ARBA" id="ARBA00022679"/>
    </source>
</evidence>
<dbReference type="KEGG" id="pnd:Pla175_52180"/>
<dbReference type="InterPro" id="IPR015424">
    <property type="entry name" value="PyrdxlP-dep_Trfase"/>
</dbReference>
<dbReference type="OrthoDB" id="9808002at2"/>
<evidence type="ECO:0000256" key="7">
    <source>
        <dbReference type="ARBA" id="ARBA00023014"/>
    </source>
</evidence>
<dbReference type="InterPro" id="IPR015421">
    <property type="entry name" value="PyrdxlP-dep_Trfase_major"/>
</dbReference>
<sequence>MAPLIYLDHNATTPLLPAAGRAMADAAAQFAANPASQHEAGRRARRRLEQARERIARALGASIDGPRADRLLLTSGGTESNNHAILGPLRRCATPGRVLASRIEHPSVLEPLAYLAQQGWTIDWLEADQQGRVDIRGAEALLRPDTRLAVLMLGNNETGVLQPVAELAALCARRGVPLHCDAVQAVGKSPVDFAALGVASLAFTAHKLHGPVGVGGLLVRSGYELGDWLLGGYQPGGRPGTQSVPLAVGMETALLEWDADRSASASRLTGLRDRLARLVLAECSGVVVIGADAPRLPHTLCLAFAGIDRQALCMALDLAGVACSTGSACASGSGEPSHVLRAMGLPEAQIRGAIRLSVGALTQEAEIDQATSRISLCARNLGQASQA</sequence>
<comment type="similarity">
    <text evidence="2">Belongs to the class-V pyridoxal-phosphate-dependent aminotransferase family. NifS/IscS subfamily.</text>
</comment>
<organism evidence="10 11">
    <name type="scientific">Pirellulimonas nuda</name>
    <dbReference type="NCBI Taxonomy" id="2528009"/>
    <lineage>
        <taxon>Bacteria</taxon>
        <taxon>Pseudomonadati</taxon>
        <taxon>Planctomycetota</taxon>
        <taxon>Planctomycetia</taxon>
        <taxon>Pirellulales</taxon>
        <taxon>Lacipirellulaceae</taxon>
        <taxon>Pirellulimonas</taxon>
    </lineage>
</organism>
<keyword evidence="4" id="KW-0479">Metal-binding</keyword>
<keyword evidence="6" id="KW-0408">Iron</keyword>
<evidence type="ECO:0000259" key="9">
    <source>
        <dbReference type="Pfam" id="PF00266"/>
    </source>
</evidence>
<reference evidence="10 11" key="1">
    <citation type="submission" date="2019-02" db="EMBL/GenBank/DDBJ databases">
        <title>Deep-cultivation of Planctomycetes and their phenomic and genomic characterization uncovers novel biology.</title>
        <authorList>
            <person name="Wiegand S."/>
            <person name="Jogler M."/>
            <person name="Boedeker C."/>
            <person name="Pinto D."/>
            <person name="Vollmers J."/>
            <person name="Rivas-Marin E."/>
            <person name="Kohn T."/>
            <person name="Peeters S.H."/>
            <person name="Heuer A."/>
            <person name="Rast P."/>
            <person name="Oberbeckmann S."/>
            <person name="Bunk B."/>
            <person name="Jeske O."/>
            <person name="Meyerdierks A."/>
            <person name="Storesund J.E."/>
            <person name="Kallscheuer N."/>
            <person name="Luecker S."/>
            <person name="Lage O.M."/>
            <person name="Pohl T."/>
            <person name="Merkel B.J."/>
            <person name="Hornburger P."/>
            <person name="Mueller R.-W."/>
            <person name="Bruemmer F."/>
            <person name="Labrenz M."/>
            <person name="Spormann A.M."/>
            <person name="Op den Camp H."/>
            <person name="Overmann J."/>
            <person name="Amann R."/>
            <person name="Jetten M.S.M."/>
            <person name="Mascher T."/>
            <person name="Medema M.H."/>
            <person name="Devos D.P."/>
            <person name="Kaster A.-K."/>
            <person name="Ovreas L."/>
            <person name="Rohde M."/>
            <person name="Galperin M.Y."/>
            <person name="Jogler C."/>
        </authorList>
    </citation>
    <scope>NUCLEOTIDE SEQUENCE [LARGE SCALE GENOMIC DNA]</scope>
    <source>
        <strain evidence="10 11">Pla175</strain>
    </source>
</reference>
<keyword evidence="11" id="KW-1185">Reference proteome</keyword>
<dbReference type="InterPro" id="IPR000192">
    <property type="entry name" value="Aminotrans_V_dom"/>
</dbReference>
<dbReference type="PANTHER" id="PTHR11601:SF34">
    <property type="entry name" value="CYSTEINE DESULFURASE"/>
    <property type="match status" value="1"/>
</dbReference>
<dbReference type="Gene3D" id="3.40.640.10">
    <property type="entry name" value="Type I PLP-dependent aspartate aminotransferase-like (Major domain)"/>
    <property type="match status" value="1"/>
</dbReference>
<dbReference type="RefSeq" id="WP_145291933.1">
    <property type="nucleotide sequence ID" value="NZ_CP036291.1"/>
</dbReference>
<proteinExistence type="inferred from homology"/>
<dbReference type="GO" id="GO:0046872">
    <property type="term" value="F:metal ion binding"/>
    <property type="evidence" value="ECO:0007669"/>
    <property type="project" value="UniProtKB-KW"/>
</dbReference>
<dbReference type="PIRSF" id="PIRSF005572">
    <property type="entry name" value="NifS"/>
    <property type="match status" value="1"/>
</dbReference>
<dbReference type="InterPro" id="IPR016454">
    <property type="entry name" value="Cysteine_dSase"/>
</dbReference>
<dbReference type="GO" id="GO:0051536">
    <property type="term" value="F:iron-sulfur cluster binding"/>
    <property type="evidence" value="ECO:0007669"/>
    <property type="project" value="UniProtKB-KW"/>
</dbReference>
<dbReference type="GO" id="GO:0031071">
    <property type="term" value="F:cysteine desulfurase activity"/>
    <property type="evidence" value="ECO:0007669"/>
    <property type="project" value="UniProtKB-EC"/>
</dbReference>
<dbReference type="Proteomes" id="UP000317429">
    <property type="component" value="Chromosome"/>
</dbReference>
<dbReference type="AlphaFoldDB" id="A0A518DJY9"/>
<keyword evidence="5" id="KW-0663">Pyridoxal phosphate</keyword>
<dbReference type="PANTHER" id="PTHR11601">
    <property type="entry name" value="CYSTEINE DESULFURYLASE FAMILY MEMBER"/>
    <property type="match status" value="1"/>
</dbReference>
<evidence type="ECO:0000256" key="2">
    <source>
        <dbReference type="ARBA" id="ARBA00006490"/>
    </source>
</evidence>
<keyword evidence="3 10" id="KW-0808">Transferase</keyword>
<dbReference type="InterPro" id="IPR015422">
    <property type="entry name" value="PyrdxlP-dep_Trfase_small"/>
</dbReference>
<evidence type="ECO:0000256" key="4">
    <source>
        <dbReference type="ARBA" id="ARBA00022723"/>
    </source>
</evidence>
<dbReference type="Gene3D" id="3.90.1150.10">
    <property type="entry name" value="Aspartate Aminotransferase, domain 1"/>
    <property type="match status" value="1"/>
</dbReference>
<comment type="catalytic activity">
    <reaction evidence="8">
        <text>(sulfur carrier)-H + L-cysteine = (sulfur carrier)-SH + L-alanine</text>
        <dbReference type="Rhea" id="RHEA:43892"/>
        <dbReference type="Rhea" id="RHEA-COMP:14737"/>
        <dbReference type="Rhea" id="RHEA-COMP:14739"/>
        <dbReference type="ChEBI" id="CHEBI:29917"/>
        <dbReference type="ChEBI" id="CHEBI:35235"/>
        <dbReference type="ChEBI" id="CHEBI:57972"/>
        <dbReference type="ChEBI" id="CHEBI:64428"/>
        <dbReference type="EC" id="2.8.1.7"/>
    </reaction>
</comment>
<dbReference type="Pfam" id="PF00266">
    <property type="entry name" value="Aminotran_5"/>
    <property type="match status" value="1"/>
</dbReference>
<evidence type="ECO:0000313" key="10">
    <source>
        <dbReference type="EMBL" id="QDU91787.1"/>
    </source>
</evidence>
<dbReference type="Gene3D" id="1.10.260.50">
    <property type="match status" value="1"/>
</dbReference>
<keyword evidence="7" id="KW-0411">Iron-sulfur</keyword>
<feature type="domain" description="Aminotransferase class V" evidence="9">
    <location>
        <begin position="5"/>
        <end position="369"/>
    </location>
</feature>
<evidence type="ECO:0000256" key="8">
    <source>
        <dbReference type="ARBA" id="ARBA00050776"/>
    </source>
</evidence>
<name>A0A518DJY9_9BACT</name>
<comment type="cofactor">
    <cofactor evidence="1">
        <name>pyridoxal 5'-phosphate</name>
        <dbReference type="ChEBI" id="CHEBI:597326"/>
    </cofactor>
</comment>
<dbReference type="SUPFAM" id="SSF53383">
    <property type="entry name" value="PLP-dependent transferases"/>
    <property type="match status" value="1"/>
</dbReference>
<evidence type="ECO:0000256" key="1">
    <source>
        <dbReference type="ARBA" id="ARBA00001933"/>
    </source>
</evidence>
<evidence type="ECO:0000313" key="11">
    <source>
        <dbReference type="Proteomes" id="UP000317429"/>
    </source>
</evidence>